<dbReference type="Proteomes" id="UP000887565">
    <property type="component" value="Unplaced"/>
</dbReference>
<proteinExistence type="predicted"/>
<keyword evidence="1" id="KW-1185">Reference proteome</keyword>
<name>A0A915J2Y6_ROMCU</name>
<dbReference type="AlphaFoldDB" id="A0A915J2Y6"/>
<evidence type="ECO:0000313" key="2">
    <source>
        <dbReference type="WBParaSite" id="nRc.2.0.1.t20233-RA"/>
    </source>
</evidence>
<reference evidence="2" key="1">
    <citation type="submission" date="2022-11" db="UniProtKB">
        <authorList>
            <consortium name="WormBaseParasite"/>
        </authorList>
    </citation>
    <scope>IDENTIFICATION</scope>
</reference>
<protein>
    <submittedName>
        <fullName evidence="2">Uncharacterized protein</fullName>
    </submittedName>
</protein>
<sequence length="87" mass="9160">MDKLLLEGEPSSPAVDAIRCAVEQASQVTQPALALAALQPMMMTSAQRLPAIAHQQPCAAATNWPTLAAKAFGEMLCAVNKDISIIK</sequence>
<organism evidence="1 2">
    <name type="scientific">Romanomermis culicivorax</name>
    <name type="common">Nematode worm</name>
    <dbReference type="NCBI Taxonomy" id="13658"/>
    <lineage>
        <taxon>Eukaryota</taxon>
        <taxon>Metazoa</taxon>
        <taxon>Ecdysozoa</taxon>
        <taxon>Nematoda</taxon>
        <taxon>Enoplea</taxon>
        <taxon>Dorylaimia</taxon>
        <taxon>Mermithida</taxon>
        <taxon>Mermithoidea</taxon>
        <taxon>Mermithidae</taxon>
        <taxon>Romanomermis</taxon>
    </lineage>
</organism>
<evidence type="ECO:0000313" key="1">
    <source>
        <dbReference type="Proteomes" id="UP000887565"/>
    </source>
</evidence>
<dbReference type="WBParaSite" id="nRc.2.0.1.t20233-RA">
    <property type="protein sequence ID" value="nRc.2.0.1.t20233-RA"/>
    <property type="gene ID" value="nRc.2.0.1.g20233"/>
</dbReference>
<accession>A0A915J2Y6</accession>